<evidence type="ECO:0000259" key="2">
    <source>
        <dbReference type="Pfam" id="PF23635"/>
    </source>
</evidence>
<evidence type="ECO:0000313" key="4">
    <source>
        <dbReference type="Proteomes" id="UP001231189"/>
    </source>
</evidence>
<evidence type="ECO:0008006" key="5">
    <source>
        <dbReference type="Google" id="ProtNLM"/>
    </source>
</evidence>
<dbReference type="EMBL" id="JAUUTY010000003">
    <property type="protein sequence ID" value="KAK1661274.1"/>
    <property type="molecule type" value="Genomic_DNA"/>
</dbReference>
<dbReference type="Pfam" id="PF23635">
    <property type="entry name" value="Beta-prop_AT5G49610-like"/>
    <property type="match status" value="1"/>
</dbReference>
<sequence length="539" mass="61800">MTPAAPLSPLEDDDLLHEILLRLPPQPCSLPRASAVCRRWLGLVTDRKFTARFRAHHRKPPLLGVFHRSDSQGIAFTPLLDPPHRIPTLRIDLRRRYKDYNVLSCRHGRLLAMNPRHTKLLVCDPITGKRCRVAVPRVFSQFRQSRGSLLCDDRAQYHVHGGCHSGHFKVVLMTEHTLGFIPTACIYSSKTKTWGKIMSTAAPSEHRYYGYDFPGVLIGNALYWLLSVGMGRDMLVLDLYEQSLAVIAWPLITSEFQSGYRRIVEAEDGAVGLAILSYPRFRIWQRNANLHGVSTWEIWKTIDMNNIPGIPRNVANYGMYKGHKNDCTVIFEAVATHDLWIWHSFFGMPGSNNGINVLNCSPIFSKLVEGHAPPVNYVINGRHYNKGYYLADGIYPKWSTFVKTISKPSTPKLCEFVKKQEACRKDVERAFGVLQQRFAVVWFPAMTRSKDQMWEVMNCCVCLHNMIIENERKHPVPLAEQQAPYEREGPFAQPNHQVPPSWAAFIAMHQEIRYYTMHQQLQDDLMEHIWTLRGNADAN</sequence>
<dbReference type="PANTHER" id="PTHR32133:SF266">
    <property type="entry name" value="F-BOX DOMAIN-CONTAINING PROTEIN"/>
    <property type="match status" value="1"/>
</dbReference>
<dbReference type="Gene3D" id="1.20.1280.50">
    <property type="match status" value="1"/>
</dbReference>
<dbReference type="Proteomes" id="UP001231189">
    <property type="component" value="Unassembled WGS sequence"/>
</dbReference>
<dbReference type="InterPro" id="IPR001810">
    <property type="entry name" value="F-box_dom"/>
</dbReference>
<evidence type="ECO:0000313" key="3">
    <source>
        <dbReference type="EMBL" id="KAK1661274.1"/>
    </source>
</evidence>
<comment type="caution">
    <text evidence="3">The sequence shown here is derived from an EMBL/GenBank/DDBJ whole genome shotgun (WGS) entry which is preliminary data.</text>
</comment>
<feature type="domain" description="F-box protein AT5G49610-like beta-propeller" evidence="2">
    <location>
        <begin position="102"/>
        <end position="306"/>
    </location>
</feature>
<dbReference type="AlphaFoldDB" id="A0AAD8SPB4"/>
<protein>
    <recommendedName>
        <fullName evidence="5">F-box domain-containing protein</fullName>
    </recommendedName>
</protein>
<proteinExistence type="predicted"/>
<gene>
    <name evidence="3" type="ORF">QYE76_049433</name>
</gene>
<organism evidence="3 4">
    <name type="scientific">Lolium multiflorum</name>
    <name type="common">Italian ryegrass</name>
    <name type="synonym">Lolium perenne subsp. multiflorum</name>
    <dbReference type="NCBI Taxonomy" id="4521"/>
    <lineage>
        <taxon>Eukaryota</taxon>
        <taxon>Viridiplantae</taxon>
        <taxon>Streptophyta</taxon>
        <taxon>Embryophyta</taxon>
        <taxon>Tracheophyta</taxon>
        <taxon>Spermatophyta</taxon>
        <taxon>Magnoliopsida</taxon>
        <taxon>Liliopsida</taxon>
        <taxon>Poales</taxon>
        <taxon>Poaceae</taxon>
        <taxon>BOP clade</taxon>
        <taxon>Pooideae</taxon>
        <taxon>Poodae</taxon>
        <taxon>Poeae</taxon>
        <taxon>Poeae Chloroplast Group 2 (Poeae type)</taxon>
        <taxon>Loliodinae</taxon>
        <taxon>Loliinae</taxon>
        <taxon>Lolium</taxon>
    </lineage>
</organism>
<dbReference type="InterPro" id="IPR056594">
    <property type="entry name" value="AT5G49610-like_b-prop"/>
</dbReference>
<dbReference type="Pfam" id="PF00646">
    <property type="entry name" value="F-box"/>
    <property type="match status" value="1"/>
</dbReference>
<dbReference type="Pfam" id="PF04827">
    <property type="entry name" value="Plant_tran"/>
    <property type="match status" value="1"/>
</dbReference>
<dbReference type="PANTHER" id="PTHR32133">
    <property type="entry name" value="OS07G0120400 PROTEIN"/>
    <property type="match status" value="1"/>
</dbReference>
<reference evidence="3" key="1">
    <citation type="submission" date="2023-07" db="EMBL/GenBank/DDBJ databases">
        <title>A chromosome-level genome assembly of Lolium multiflorum.</title>
        <authorList>
            <person name="Chen Y."/>
            <person name="Copetti D."/>
            <person name="Kolliker R."/>
            <person name="Studer B."/>
        </authorList>
    </citation>
    <scope>NUCLEOTIDE SEQUENCE</scope>
    <source>
        <strain evidence="3">02402/16</strain>
        <tissue evidence="3">Leaf</tissue>
    </source>
</reference>
<dbReference type="InterPro" id="IPR006912">
    <property type="entry name" value="Harbinger_derived_prot"/>
</dbReference>
<evidence type="ECO:0000259" key="1">
    <source>
        <dbReference type="Pfam" id="PF00646"/>
    </source>
</evidence>
<accession>A0AAD8SPB4</accession>
<name>A0AAD8SPB4_LOLMU</name>
<dbReference type="SUPFAM" id="SSF81383">
    <property type="entry name" value="F-box domain"/>
    <property type="match status" value="1"/>
</dbReference>
<dbReference type="InterPro" id="IPR036047">
    <property type="entry name" value="F-box-like_dom_sf"/>
</dbReference>
<feature type="domain" description="F-box" evidence="1">
    <location>
        <begin position="13"/>
        <end position="50"/>
    </location>
</feature>
<keyword evidence="4" id="KW-1185">Reference proteome</keyword>